<evidence type="ECO:0000313" key="1">
    <source>
        <dbReference type="EMBL" id="KAI6085228.1"/>
    </source>
</evidence>
<comment type="caution">
    <text evidence="1">The sequence shown here is derived from an EMBL/GenBank/DDBJ whole genome shotgun (WGS) entry which is preliminary data.</text>
</comment>
<dbReference type="Proteomes" id="UP001497680">
    <property type="component" value="Unassembled WGS sequence"/>
</dbReference>
<reference evidence="1 2" key="1">
    <citation type="journal article" date="2022" name="New Phytol.">
        <title>Ecological generalism drives hyperdiversity of secondary metabolite gene clusters in xylarialean endophytes.</title>
        <authorList>
            <person name="Franco M.E.E."/>
            <person name="Wisecaver J.H."/>
            <person name="Arnold A.E."/>
            <person name="Ju Y.M."/>
            <person name="Slot J.C."/>
            <person name="Ahrendt S."/>
            <person name="Moore L.P."/>
            <person name="Eastman K.E."/>
            <person name="Scott K."/>
            <person name="Konkel Z."/>
            <person name="Mondo S.J."/>
            <person name="Kuo A."/>
            <person name="Hayes R.D."/>
            <person name="Haridas S."/>
            <person name="Andreopoulos B."/>
            <person name="Riley R."/>
            <person name="LaButti K."/>
            <person name="Pangilinan J."/>
            <person name="Lipzen A."/>
            <person name="Amirebrahimi M."/>
            <person name="Yan J."/>
            <person name="Adam C."/>
            <person name="Keymanesh K."/>
            <person name="Ng V."/>
            <person name="Louie K."/>
            <person name="Northen T."/>
            <person name="Drula E."/>
            <person name="Henrissat B."/>
            <person name="Hsieh H.M."/>
            <person name="Youens-Clark K."/>
            <person name="Lutzoni F."/>
            <person name="Miadlikowska J."/>
            <person name="Eastwood D.C."/>
            <person name="Hamelin R.C."/>
            <person name="Grigoriev I.V."/>
            <person name="U'Ren J.M."/>
        </authorList>
    </citation>
    <scope>NUCLEOTIDE SEQUENCE [LARGE SCALE GENOMIC DNA]</scope>
    <source>
        <strain evidence="1 2">ER1909</strain>
    </source>
</reference>
<gene>
    <name evidence="1" type="ORF">F4821DRAFT_241433</name>
</gene>
<protein>
    <submittedName>
        <fullName evidence="1">Uncharacterized protein</fullName>
    </submittedName>
</protein>
<dbReference type="EMBL" id="MU394328">
    <property type="protein sequence ID" value="KAI6085228.1"/>
    <property type="molecule type" value="Genomic_DNA"/>
</dbReference>
<name>A0ACC0CXP6_9PEZI</name>
<keyword evidence="2" id="KW-1185">Reference proteome</keyword>
<evidence type="ECO:0000313" key="2">
    <source>
        <dbReference type="Proteomes" id="UP001497680"/>
    </source>
</evidence>
<accession>A0ACC0CXP6</accession>
<organism evidence="1 2">
    <name type="scientific">Hypoxylon rubiginosum</name>
    <dbReference type="NCBI Taxonomy" id="110542"/>
    <lineage>
        <taxon>Eukaryota</taxon>
        <taxon>Fungi</taxon>
        <taxon>Dikarya</taxon>
        <taxon>Ascomycota</taxon>
        <taxon>Pezizomycotina</taxon>
        <taxon>Sordariomycetes</taxon>
        <taxon>Xylariomycetidae</taxon>
        <taxon>Xylariales</taxon>
        <taxon>Hypoxylaceae</taxon>
        <taxon>Hypoxylon</taxon>
    </lineage>
</organism>
<sequence>MPLGGKGPLTIAILMVEVVLAGTFIAMRLYTRKFLKGGVGADDYLLMITWFLQLLFTILMIVSSVYGFGQHNTDITAEDLRKAMEVELIGQFFISIAMGLSKVAVAAFLMRIIVARWHKIVLWFWIVTMMAWSLLLAISCFAQCAPVEAIWDARITNKTCPINLTNMAFIMCSWSAAMDFFLAAFPWVVLWKLNMPKKEKITICVSLSLGVVAGICGVVRTSGLKVLSEAADYLYATADSIIWTNSEMTITIMCASIPVIRPLWTKILGGSITDRYYKQSDKQSEGSSGIITIGRWRRKERKADTEFDLDTIPRPDVTSTKTTTIGTFEGSFDADSEHDILRDSQVIQQRREFTIDYQGGRESEP</sequence>
<proteinExistence type="predicted"/>